<evidence type="ECO:0000259" key="5">
    <source>
        <dbReference type="PROSITE" id="PS00715"/>
    </source>
</evidence>
<sequence>MYKIRAGRLVSEQNKNELILKHLPLVKHVALKMLGRLPDHITYDELFSSGILGLMDAAEKYDESHGIPFEKYALIRIRGAMLDEIRSRDLMPRPLRSKANELEKTLCHLEQRLGRFPTDEEVSEALGMPLEQYYSLLDELKGLSLLPQSFADIGNRGLHHEELSSDGSELEKHVHLQEIREILTEMISKLPERERLILSLYYYEDLTMKEIGEILGYTESRISQLHTSILMKLRTRLKRKLKKEDLPEP</sequence>
<dbReference type="InterPro" id="IPR013325">
    <property type="entry name" value="RNA_pol_sigma_r2"/>
</dbReference>
<feature type="domain" description="RNA polymerase sigma-70" evidence="5">
    <location>
        <begin position="45"/>
        <end position="58"/>
    </location>
</feature>
<dbReference type="Gene3D" id="1.10.1740.10">
    <property type="match status" value="1"/>
</dbReference>
<dbReference type="InterPro" id="IPR012845">
    <property type="entry name" value="RNA_pol_sigma_FliA_WhiG"/>
</dbReference>
<gene>
    <name evidence="6" type="ORF">ENG14_06760</name>
</gene>
<evidence type="ECO:0000313" key="6">
    <source>
        <dbReference type="EMBL" id="HDL90586.1"/>
    </source>
</evidence>
<dbReference type="GO" id="GO:0003677">
    <property type="term" value="F:DNA binding"/>
    <property type="evidence" value="ECO:0007669"/>
    <property type="project" value="UniProtKB-KW"/>
</dbReference>
<dbReference type="NCBIfam" id="NF005413">
    <property type="entry name" value="PRK06986.1"/>
    <property type="match status" value="1"/>
</dbReference>
<organism evidence="6">
    <name type="scientific">Thermodesulforhabdus norvegica</name>
    <dbReference type="NCBI Taxonomy" id="39841"/>
    <lineage>
        <taxon>Bacteria</taxon>
        <taxon>Pseudomonadati</taxon>
        <taxon>Thermodesulfobacteriota</taxon>
        <taxon>Syntrophobacteria</taxon>
        <taxon>Syntrophobacterales</taxon>
        <taxon>Thermodesulforhabdaceae</taxon>
        <taxon>Thermodesulforhabdus</taxon>
    </lineage>
</organism>
<dbReference type="CDD" id="cd06171">
    <property type="entry name" value="Sigma70_r4"/>
    <property type="match status" value="1"/>
</dbReference>
<dbReference type="GO" id="GO:0016987">
    <property type="term" value="F:sigma factor activity"/>
    <property type="evidence" value="ECO:0007669"/>
    <property type="project" value="UniProtKB-KW"/>
</dbReference>
<dbReference type="Pfam" id="PF04539">
    <property type="entry name" value="Sigma70_r3"/>
    <property type="match status" value="1"/>
</dbReference>
<keyword evidence="4" id="KW-0804">Transcription</keyword>
<name>A0A7C0WW42_9BACT</name>
<protein>
    <submittedName>
        <fullName evidence="6">FliA/WhiG family RNA polymerase sigma factor</fullName>
    </submittedName>
</protein>
<dbReference type="SUPFAM" id="SSF88659">
    <property type="entry name" value="Sigma3 and sigma4 domains of RNA polymerase sigma factors"/>
    <property type="match status" value="2"/>
</dbReference>
<evidence type="ECO:0000256" key="4">
    <source>
        <dbReference type="ARBA" id="ARBA00023163"/>
    </source>
</evidence>
<dbReference type="AlphaFoldDB" id="A0A7C0WW42"/>
<keyword evidence="2" id="KW-0731">Sigma factor</keyword>
<dbReference type="InterPro" id="IPR013324">
    <property type="entry name" value="RNA_pol_sigma_r3/r4-like"/>
</dbReference>
<dbReference type="PRINTS" id="PR00046">
    <property type="entry name" value="SIGMA70FCT"/>
</dbReference>
<dbReference type="InterPro" id="IPR007627">
    <property type="entry name" value="RNA_pol_sigma70_r2"/>
</dbReference>
<evidence type="ECO:0000256" key="1">
    <source>
        <dbReference type="ARBA" id="ARBA00023015"/>
    </source>
</evidence>
<dbReference type="InterPro" id="IPR000943">
    <property type="entry name" value="RNA_pol_sigma70"/>
</dbReference>
<dbReference type="Gene3D" id="1.20.140.160">
    <property type="match status" value="1"/>
</dbReference>
<dbReference type="PROSITE" id="PS00715">
    <property type="entry name" value="SIGMA70_1"/>
    <property type="match status" value="1"/>
</dbReference>
<dbReference type="SUPFAM" id="SSF88946">
    <property type="entry name" value="Sigma2 domain of RNA polymerase sigma factors"/>
    <property type="match status" value="1"/>
</dbReference>
<keyword evidence="3" id="KW-0238">DNA-binding</keyword>
<evidence type="ECO:0000256" key="2">
    <source>
        <dbReference type="ARBA" id="ARBA00023082"/>
    </source>
</evidence>
<evidence type="ECO:0000256" key="3">
    <source>
        <dbReference type="ARBA" id="ARBA00023125"/>
    </source>
</evidence>
<proteinExistence type="predicted"/>
<keyword evidence="1" id="KW-0805">Transcription regulation</keyword>
<dbReference type="GO" id="GO:0003899">
    <property type="term" value="F:DNA-directed RNA polymerase activity"/>
    <property type="evidence" value="ECO:0007669"/>
    <property type="project" value="InterPro"/>
</dbReference>
<dbReference type="Proteomes" id="UP000886355">
    <property type="component" value="Unassembled WGS sequence"/>
</dbReference>
<dbReference type="InterPro" id="IPR007630">
    <property type="entry name" value="RNA_pol_sigma70_r4"/>
</dbReference>
<dbReference type="Pfam" id="PF04542">
    <property type="entry name" value="Sigma70_r2"/>
    <property type="match status" value="1"/>
</dbReference>
<dbReference type="PANTHER" id="PTHR30385:SF7">
    <property type="entry name" value="RNA POLYMERASE SIGMA FACTOR FLIA"/>
    <property type="match status" value="1"/>
</dbReference>
<comment type="caution">
    <text evidence="6">The sequence shown here is derived from an EMBL/GenBank/DDBJ whole genome shotgun (WGS) entry which is preliminary data.</text>
</comment>
<accession>A0A7C0WW42</accession>
<dbReference type="EMBL" id="DQZW01000321">
    <property type="protein sequence ID" value="HDL90586.1"/>
    <property type="molecule type" value="Genomic_DNA"/>
</dbReference>
<reference evidence="6" key="1">
    <citation type="journal article" date="2020" name="mSystems">
        <title>Genome- and Community-Level Interaction Insights into Carbon Utilization and Element Cycling Functions of Hydrothermarchaeota in Hydrothermal Sediment.</title>
        <authorList>
            <person name="Zhou Z."/>
            <person name="Liu Y."/>
            <person name="Xu W."/>
            <person name="Pan J."/>
            <person name="Luo Z.H."/>
            <person name="Li M."/>
        </authorList>
    </citation>
    <scope>NUCLEOTIDE SEQUENCE [LARGE SCALE GENOMIC DNA]</scope>
    <source>
        <strain evidence="6">HyVt-19</strain>
    </source>
</reference>
<dbReference type="PANTHER" id="PTHR30385">
    <property type="entry name" value="SIGMA FACTOR F FLAGELLAR"/>
    <property type="match status" value="1"/>
</dbReference>
<dbReference type="GO" id="GO:0006352">
    <property type="term" value="P:DNA-templated transcription initiation"/>
    <property type="evidence" value="ECO:0007669"/>
    <property type="project" value="InterPro"/>
</dbReference>
<dbReference type="NCBIfam" id="TIGR02937">
    <property type="entry name" value="sigma70-ECF"/>
    <property type="match status" value="1"/>
</dbReference>
<dbReference type="InterPro" id="IPR014284">
    <property type="entry name" value="RNA_pol_sigma-70_dom"/>
</dbReference>
<dbReference type="PIRSF" id="PIRSF000770">
    <property type="entry name" value="RNA_pol_sigma-SigE/K"/>
    <property type="match status" value="1"/>
</dbReference>
<dbReference type="InterPro" id="IPR007624">
    <property type="entry name" value="RNA_pol_sigma70_r3"/>
</dbReference>
<dbReference type="Pfam" id="PF04545">
    <property type="entry name" value="Sigma70_r4"/>
    <property type="match status" value="1"/>
</dbReference>
<dbReference type="NCBIfam" id="TIGR02479">
    <property type="entry name" value="FliA_WhiG"/>
    <property type="match status" value="1"/>
</dbReference>